<feature type="domain" description="GGDEF" evidence="3">
    <location>
        <begin position="144"/>
        <end position="271"/>
    </location>
</feature>
<dbReference type="Proteomes" id="UP000256561">
    <property type="component" value="Unassembled WGS sequence"/>
</dbReference>
<name>A0A3D8M4G0_9ALTE</name>
<dbReference type="PROSITE" id="PS50887">
    <property type="entry name" value="GGDEF"/>
    <property type="match status" value="1"/>
</dbReference>
<dbReference type="FunFam" id="3.30.70.270:FF:000001">
    <property type="entry name" value="Diguanylate cyclase domain protein"/>
    <property type="match status" value="1"/>
</dbReference>
<dbReference type="EMBL" id="QRHA01000011">
    <property type="protein sequence ID" value="RDV24414.1"/>
    <property type="molecule type" value="Genomic_DNA"/>
</dbReference>
<evidence type="ECO:0000259" key="3">
    <source>
        <dbReference type="PROSITE" id="PS50887"/>
    </source>
</evidence>
<protein>
    <recommendedName>
        <fullName evidence="2">diguanylate cyclase</fullName>
        <ecNumber evidence="2">2.7.7.65</ecNumber>
    </recommendedName>
</protein>
<evidence type="ECO:0000256" key="2">
    <source>
        <dbReference type="ARBA" id="ARBA00012528"/>
    </source>
</evidence>
<dbReference type="Pfam" id="PF00990">
    <property type="entry name" value="GGDEF"/>
    <property type="match status" value="1"/>
</dbReference>
<dbReference type="InterPro" id="IPR029787">
    <property type="entry name" value="Nucleotide_cyclase"/>
</dbReference>
<dbReference type="InterPro" id="IPR050469">
    <property type="entry name" value="Diguanylate_Cyclase"/>
</dbReference>
<dbReference type="RefSeq" id="WP_115594142.1">
    <property type="nucleotide sequence ID" value="NZ_QRHA01000011.1"/>
</dbReference>
<dbReference type="AlphaFoldDB" id="A0A3D8M4G0"/>
<evidence type="ECO:0000256" key="1">
    <source>
        <dbReference type="ARBA" id="ARBA00001946"/>
    </source>
</evidence>
<dbReference type="CDD" id="cd01949">
    <property type="entry name" value="GGDEF"/>
    <property type="match status" value="1"/>
</dbReference>
<dbReference type="EC" id="2.7.7.65" evidence="2"/>
<dbReference type="GO" id="GO:0005886">
    <property type="term" value="C:plasma membrane"/>
    <property type="evidence" value="ECO:0007669"/>
    <property type="project" value="TreeGrafter"/>
</dbReference>
<dbReference type="NCBIfam" id="TIGR00254">
    <property type="entry name" value="GGDEF"/>
    <property type="match status" value="1"/>
</dbReference>
<dbReference type="PANTHER" id="PTHR45138:SF6">
    <property type="entry name" value="DIGUANYLATE CYCLASE DGCN"/>
    <property type="match status" value="1"/>
</dbReference>
<dbReference type="GO" id="GO:0043709">
    <property type="term" value="P:cell adhesion involved in single-species biofilm formation"/>
    <property type="evidence" value="ECO:0007669"/>
    <property type="project" value="TreeGrafter"/>
</dbReference>
<dbReference type="GO" id="GO:0052621">
    <property type="term" value="F:diguanylate cyclase activity"/>
    <property type="evidence" value="ECO:0007669"/>
    <property type="project" value="UniProtKB-EC"/>
</dbReference>
<gene>
    <name evidence="4" type="ORF">DXV75_14460</name>
</gene>
<dbReference type="GO" id="GO:1902201">
    <property type="term" value="P:negative regulation of bacterial-type flagellum-dependent cell motility"/>
    <property type="evidence" value="ECO:0007669"/>
    <property type="project" value="TreeGrafter"/>
</dbReference>
<proteinExistence type="predicted"/>
<comment type="cofactor">
    <cofactor evidence="1">
        <name>Mg(2+)</name>
        <dbReference type="ChEBI" id="CHEBI:18420"/>
    </cofactor>
</comment>
<dbReference type="PANTHER" id="PTHR45138">
    <property type="entry name" value="REGULATORY COMPONENTS OF SENSORY TRANSDUCTION SYSTEM"/>
    <property type="match status" value="1"/>
</dbReference>
<reference evidence="5" key="1">
    <citation type="submission" date="2018-08" db="EMBL/GenBank/DDBJ databases">
        <authorList>
            <person name="Zhang J."/>
            <person name="Du Z.-J."/>
        </authorList>
    </citation>
    <scope>NUCLEOTIDE SEQUENCE [LARGE SCALE GENOMIC DNA]</scope>
    <source>
        <strain evidence="5">KCTC 52655</strain>
    </source>
</reference>
<comment type="caution">
    <text evidence="4">The sequence shown here is derived from an EMBL/GenBank/DDBJ whole genome shotgun (WGS) entry which is preliminary data.</text>
</comment>
<accession>A0A3D8M4G0</accession>
<dbReference type="OrthoDB" id="9812260at2"/>
<evidence type="ECO:0000313" key="5">
    <source>
        <dbReference type="Proteomes" id="UP000256561"/>
    </source>
</evidence>
<dbReference type="SUPFAM" id="SSF55073">
    <property type="entry name" value="Nucleotide cyclase"/>
    <property type="match status" value="1"/>
</dbReference>
<organism evidence="4 5">
    <name type="scientific">Alteromonas aestuariivivens</name>
    <dbReference type="NCBI Taxonomy" id="1938339"/>
    <lineage>
        <taxon>Bacteria</taxon>
        <taxon>Pseudomonadati</taxon>
        <taxon>Pseudomonadota</taxon>
        <taxon>Gammaproteobacteria</taxon>
        <taxon>Alteromonadales</taxon>
        <taxon>Alteromonadaceae</taxon>
        <taxon>Alteromonas/Salinimonas group</taxon>
        <taxon>Alteromonas</taxon>
    </lineage>
</organism>
<sequence length="271" mass="30049">MATFMNQMLSAIDLNLLGAVYFHQLSQYLPVLSLSLEECGVPRLFGKPNQTGAVAVKMSLPVCHISHVSRALNVHYSFCRKPCQQAKALLGELHRIFSQQLNHALEFARLKKLATKDPLTGLGNRNGFNEAGSRLISRAERSGNTFALLMIDLDNFKAVNDTFGHQEGDRVLVEVANQINHALRGEDDAFRFGGDEFCCLLDCQDDTQLNCVSLRLNLQLQNAQFLLQRGISCSIGATIFRQGDTLGDLFERADNGLYQAKQAGKNTFQVV</sequence>
<dbReference type="SMART" id="SM00267">
    <property type="entry name" value="GGDEF"/>
    <property type="match status" value="1"/>
</dbReference>
<evidence type="ECO:0000313" key="4">
    <source>
        <dbReference type="EMBL" id="RDV24414.1"/>
    </source>
</evidence>
<dbReference type="Gene3D" id="3.30.70.270">
    <property type="match status" value="1"/>
</dbReference>
<dbReference type="InterPro" id="IPR000160">
    <property type="entry name" value="GGDEF_dom"/>
</dbReference>
<dbReference type="InterPro" id="IPR043128">
    <property type="entry name" value="Rev_trsase/Diguanyl_cyclase"/>
</dbReference>
<keyword evidence="5" id="KW-1185">Reference proteome</keyword>